<dbReference type="GO" id="GO:0070328">
    <property type="term" value="P:triglyceride homeostasis"/>
    <property type="evidence" value="ECO:0007669"/>
    <property type="project" value="InterPro"/>
</dbReference>
<evidence type="ECO:0000256" key="2">
    <source>
        <dbReference type="SAM" id="SignalP"/>
    </source>
</evidence>
<proteinExistence type="predicted"/>
<sequence>GPAMQLTGAALVLCAARRAVASGKERRAQFASWDEVNVIAHGLLQLGHGLKEHVDRTKGQMRELGSRLSAHNSSMGRTPESRSSCRRSSSSSTSWTSRICRLKACRAR</sequence>
<accession>A0A493THH1</accession>
<dbReference type="PANTHER" id="PTHR21463:SF0">
    <property type="entry name" value="ANGIOPOIETIN-LIKE PROTEIN 8"/>
    <property type="match status" value="1"/>
</dbReference>
<organism evidence="3 4">
    <name type="scientific">Anas platyrhynchos platyrhynchos</name>
    <name type="common">Northern mallard</name>
    <dbReference type="NCBI Taxonomy" id="8840"/>
    <lineage>
        <taxon>Eukaryota</taxon>
        <taxon>Metazoa</taxon>
        <taxon>Chordata</taxon>
        <taxon>Craniata</taxon>
        <taxon>Vertebrata</taxon>
        <taxon>Euteleostomi</taxon>
        <taxon>Archelosauria</taxon>
        <taxon>Archosauria</taxon>
        <taxon>Dinosauria</taxon>
        <taxon>Saurischia</taxon>
        <taxon>Theropoda</taxon>
        <taxon>Coelurosauria</taxon>
        <taxon>Aves</taxon>
        <taxon>Neognathae</taxon>
        <taxon>Galloanserae</taxon>
        <taxon>Anseriformes</taxon>
        <taxon>Anatidae</taxon>
        <taxon>Anatinae</taxon>
        <taxon>Anas</taxon>
    </lineage>
</organism>
<feature type="chain" id="PRO_5019829781" evidence="2">
    <location>
        <begin position="22"/>
        <end position="108"/>
    </location>
</feature>
<dbReference type="GeneTree" id="ENSGT00940000181476"/>
<feature type="region of interest" description="Disordered" evidence="1">
    <location>
        <begin position="61"/>
        <end position="97"/>
    </location>
</feature>
<reference evidence="3" key="3">
    <citation type="submission" date="2025-09" db="UniProtKB">
        <authorList>
            <consortium name="Ensembl"/>
        </authorList>
    </citation>
    <scope>IDENTIFICATION</scope>
</reference>
<name>A0A493THH1_ANAPP</name>
<evidence type="ECO:0000313" key="3">
    <source>
        <dbReference type="Ensembl" id="ENSAPLP00000025346.1"/>
    </source>
</evidence>
<keyword evidence="2" id="KW-0732">Signal</keyword>
<dbReference type="GO" id="GO:0019216">
    <property type="term" value="P:regulation of lipid metabolic process"/>
    <property type="evidence" value="ECO:0007669"/>
    <property type="project" value="InterPro"/>
</dbReference>
<dbReference type="InterPro" id="IPR026614">
    <property type="entry name" value="ANGPTL8"/>
</dbReference>
<reference evidence="4" key="1">
    <citation type="submission" date="2017-10" db="EMBL/GenBank/DDBJ databases">
        <title>A new Pekin duck reference genome.</title>
        <authorList>
            <person name="Hou Z.-C."/>
            <person name="Zhou Z.-K."/>
            <person name="Zhu F."/>
            <person name="Hou S.-S."/>
        </authorList>
    </citation>
    <scope>NUCLEOTIDE SEQUENCE [LARGE SCALE GENOMIC DNA]</scope>
</reference>
<evidence type="ECO:0000256" key="1">
    <source>
        <dbReference type="SAM" id="MobiDB-lite"/>
    </source>
</evidence>
<dbReference type="PANTHER" id="PTHR21463">
    <property type="entry name" value="ANGIOPOIETIN-LIKE PROTEIN 8"/>
    <property type="match status" value="1"/>
</dbReference>
<feature type="compositionally biased region" description="Low complexity" evidence="1">
    <location>
        <begin position="86"/>
        <end position="97"/>
    </location>
</feature>
<reference evidence="3" key="2">
    <citation type="submission" date="2025-08" db="UniProtKB">
        <authorList>
            <consortium name="Ensembl"/>
        </authorList>
    </citation>
    <scope>IDENTIFICATION</scope>
</reference>
<keyword evidence="4" id="KW-1185">Reference proteome</keyword>
<feature type="signal peptide" evidence="2">
    <location>
        <begin position="1"/>
        <end position="21"/>
    </location>
</feature>
<protein>
    <submittedName>
        <fullName evidence="3">Uncharacterized protein</fullName>
    </submittedName>
</protein>
<evidence type="ECO:0000313" key="4">
    <source>
        <dbReference type="Proteomes" id="UP000016666"/>
    </source>
</evidence>
<dbReference type="Proteomes" id="UP000016666">
    <property type="component" value="Unassembled WGS sequence"/>
</dbReference>
<dbReference type="Ensembl" id="ENSAPLT00000024081.1">
    <property type="protein sequence ID" value="ENSAPLP00000025346.1"/>
    <property type="gene ID" value="ENSAPLG00000018355.1"/>
</dbReference>
<dbReference type="AlphaFoldDB" id="A0A493THH1"/>